<dbReference type="GO" id="GO:0008381">
    <property type="term" value="F:mechanosensitive monoatomic ion channel activity"/>
    <property type="evidence" value="ECO:0007669"/>
    <property type="project" value="InterPro"/>
</dbReference>
<keyword evidence="7" id="KW-0813">Transport</keyword>
<evidence type="ECO:0000256" key="6">
    <source>
        <dbReference type="ARBA" id="ARBA00023136"/>
    </source>
</evidence>
<dbReference type="PANTHER" id="PTHR30221:SF1">
    <property type="entry name" value="SMALL-CONDUCTANCE MECHANOSENSITIVE CHANNEL"/>
    <property type="match status" value="1"/>
</dbReference>
<dbReference type="InterPro" id="IPR045275">
    <property type="entry name" value="MscS_archaea/bacteria_type"/>
</dbReference>
<evidence type="ECO:0000256" key="1">
    <source>
        <dbReference type="ARBA" id="ARBA00004651"/>
    </source>
</evidence>
<evidence type="ECO:0000256" key="7">
    <source>
        <dbReference type="RuleBase" id="RU369025"/>
    </source>
</evidence>
<comment type="subcellular location">
    <subcellularLocation>
        <location evidence="7">Cell inner membrane</location>
        <topology evidence="7">Multi-pass membrane protein</topology>
    </subcellularLocation>
    <subcellularLocation>
        <location evidence="1">Cell membrane</location>
        <topology evidence="1">Multi-pass membrane protein</topology>
    </subcellularLocation>
</comment>
<sequence length="280" mass="30178">MDLNAEVDHLIKASQAWIPMIMEYGSRVLLAIITLAVGWWLINKLTGKLGKLLALRNADLALQGFISSLANIALKILLSISVASMIGVATTSFVAAIGAAGLAIGLALQGSLANFAGGVLILMFRPFRIGDWITAQGVSGTVDSIQIFHTVLRTGDNQTVIVPNGNLSNGIITNTNRQATRKVVFDVGVDYEADLQKAREVLLTLAKDERVLADPAPAAVVSALGDSSITVSLRVWVKTADYWDLMFMFNEHARDRLKAAGIDIPFPQRVIRVMQEAPTK</sequence>
<protein>
    <recommendedName>
        <fullName evidence="7">Small-conductance mechanosensitive channel</fullName>
    </recommendedName>
</protein>
<evidence type="ECO:0000259" key="9">
    <source>
        <dbReference type="Pfam" id="PF21082"/>
    </source>
</evidence>
<dbReference type="InterPro" id="IPR049278">
    <property type="entry name" value="MS_channel_C"/>
</dbReference>
<dbReference type="Gene3D" id="2.30.30.60">
    <property type="match status" value="1"/>
</dbReference>
<feature type="transmembrane region" description="Helical" evidence="7">
    <location>
        <begin position="103"/>
        <end position="124"/>
    </location>
</feature>
<comment type="caution">
    <text evidence="7">Lacks conserved residue(s) required for the propagation of feature annotation.</text>
</comment>
<dbReference type="SUPFAM" id="SSF82861">
    <property type="entry name" value="Mechanosensitive channel protein MscS (YggB), transmembrane region"/>
    <property type="match status" value="1"/>
</dbReference>
<dbReference type="STRING" id="46677.AWM79_11965"/>
<reference evidence="10 11" key="1">
    <citation type="submission" date="2016-01" db="EMBL/GenBank/DDBJ databases">
        <authorList>
            <person name="McClelland M."/>
            <person name="Jain A."/>
            <person name="Saraogi P."/>
            <person name="Mendelson R."/>
            <person name="Westerman R."/>
            <person name="SanMiguel P."/>
            <person name="Csonka L."/>
        </authorList>
    </citation>
    <scope>NUCLEOTIDE SEQUENCE [LARGE SCALE GENOMIC DNA]</scope>
    <source>
        <strain evidence="10 11">NCPPB 2472</strain>
    </source>
</reference>
<dbReference type="GO" id="GO:0005886">
    <property type="term" value="C:plasma membrane"/>
    <property type="evidence" value="ECO:0007669"/>
    <property type="project" value="UniProtKB-SubCell"/>
</dbReference>
<dbReference type="InterPro" id="IPR011066">
    <property type="entry name" value="MscS_channel_C_sf"/>
</dbReference>
<dbReference type="InterPro" id="IPR023408">
    <property type="entry name" value="MscS_beta-dom_sf"/>
</dbReference>
<feature type="transmembrane region" description="Helical" evidence="7">
    <location>
        <begin position="76"/>
        <end position="97"/>
    </location>
</feature>
<accession>A0A0X1T1K8</accession>
<keyword evidence="7" id="KW-0407">Ion channel</keyword>
<dbReference type="InterPro" id="IPR006686">
    <property type="entry name" value="MscS_channel_CS"/>
</dbReference>
<evidence type="ECO:0000256" key="5">
    <source>
        <dbReference type="ARBA" id="ARBA00022989"/>
    </source>
</evidence>
<feature type="transmembrane region" description="Helical" evidence="7">
    <location>
        <begin position="24"/>
        <end position="42"/>
    </location>
</feature>
<dbReference type="KEGG" id="pagb:AWM79_11965"/>
<dbReference type="SUPFAM" id="SSF82689">
    <property type="entry name" value="Mechanosensitive channel protein MscS (YggB), C-terminal domain"/>
    <property type="match status" value="1"/>
</dbReference>
<dbReference type="EMBL" id="CP014135">
    <property type="protein sequence ID" value="AMB85977.1"/>
    <property type="molecule type" value="Genomic_DNA"/>
</dbReference>
<dbReference type="PANTHER" id="PTHR30221">
    <property type="entry name" value="SMALL-CONDUCTANCE MECHANOSENSITIVE CHANNEL"/>
    <property type="match status" value="1"/>
</dbReference>
<feature type="domain" description="Mechanosensitive ion channel MscS C-terminal" evidence="9">
    <location>
        <begin position="183"/>
        <end position="264"/>
    </location>
</feature>
<evidence type="ECO:0000256" key="3">
    <source>
        <dbReference type="ARBA" id="ARBA00022475"/>
    </source>
</evidence>
<evidence type="ECO:0000256" key="2">
    <source>
        <dbReference type="ARBA" id="ARBA00008017"/>
    </source>
</evidence>
<proteinExistence type="inferred from homology"/>
<keyword evidence="3" id="KW-1003">Cell membrane</keyword>
<gene>
    <name evidence="10" type="ORF">AWM79_11965</name>
</gene>
<organism evidence="10 11">
    <name type="scientific">Pseudomonas agarici</name>
    <dbReference type="NCBI Taxonomy" id="46677"/>
    <lineage>
        <taxon>Bacteria</taxon>
        <taxon>Pseudomonadati</taxon>
        <taxon>Pseudomonadota</taxon>
        <taxon>Gammaproteobacteria</taxon>
        <taxon>Pseudomonadales</taxon>
        <taxon>Pseudomonadaceae</taxon>
        <taxon>Pseudomonas</taxon>
    </lineage>
</organism>
<dbReference type="Proteomes" id="UP000063229">
    <property type="component" value="Chromosome"/>
</dbReference>
<keyword evidence="11" id="KW-1185">Reference proteome</keyword>
<dbReference type="SUPFAM" id="SSF50182">
    <property type="entry name" value="Sm-like ribonucleoproteins"/>
    <property type="match status" value="1"/>
</dbReference>
<keyword evidence="7" id="KW-0406">Ion transport</keyword>
<dbReference type="RefSeq" id="WP_060782904.1">
    <property type="nucleotide sequence ID" value="NZ_CP014135.1"/>
</dbReference>
<evidence type="ECO:0000259" key="8">
    <source>
        <dbReference type="Pfam" id="PF00924"/>
    </source>
</evidence>
<keyword evidence="7" id="KW-0997">Cell inner membrane</keyword>
<keyword evidence="4 7" id="KW-0812">Transmembrane</keyword>
<dbReference type="Gene3D" id="1.10.287.1260">
    <property type="match status" value="1"/>
</dbReference>
<evidence type="ECO:0000256" key="4">
    <source>
        <dbReference type="ARBA" id="ARBA00022692"/>
    </source>
</evidence>
<keyword evidence="6 7" id="KW-0472">Membrane</keyword>
<evidence type="ECO:0000313" key="10">
    <source>
        <dbReference type="EMBL" id="AMB85977.1"/>
    </source>
</evidence>
<dbReference type="InterPro" id="IPR006685">
    <property type="entry name" value="MscS_channel_2nd"/>
</dbReference>
<dbReference type="Pfam" id="PF21082">
    <property type="entry name" value="MS_channel_3rd"/>
    <property type="match status" value="1"/>
</dbReference>
<dbReference type="InterPro" id="IPR010920">
    <property type="entry name" value="LSM_dom_sf"/>
</dbReference>
<comment type="similarity">
    <text evidence="2 7">Belongs to the MscS (TC 1.A.23) family.</text>
</comment>
<dbReference type="InterPro" id="IPR011014">
    <property type="entry name" value="MscS_channel_TM-2"/>
</dbReference>
<keyword evidence="5 7" id="KW-1133">Transmembrane helix</keyword>
<feature type="domain" description="Mechanosensitive ion channel MscS" evidence="8">
    <location>
        <begin position="111"/>
        <end position="177"/>
    </location>
</feature>
<dbReference type="PROSITE" id="PS01246">
    <property type="entry name" value="UPF0003"/>
    <property type="match status" value="1"/>
</dbReference>
<dbReference type="Gene3D" id="3.30.70.100">
    <property type="match status" value="1"/>
</dbReference>
<dbReference type="Pfam" id="PF00924">
    <property type="entry name" value="MS_channel_2nd"/>
    <property type="match status" value="1"/>
</dbReference>
<comment type="function">
    <text evidence="7">Mechanosensitive channel that participates in the regulation of osmotic pressure changes within the cell, opening in response to stretch forces in the membrane lipid bilayer, without the need for other proteins. Contributes to normal resistance to hypoosmotic shock. Forms an ion channel of 1.0 nanosiemens conductance with a slight preference for anions.</text>
</comment>
<name>A0A0X1T1K8_PSEAA</name>
<evidence type="ECO:0000313" key="11">
    <source>
        <dbReference type="Proteomes" id="UP000063229"/>
    </source>
</evidence>
<comment type="subunit">
    <text evidence="7">Homoheptamer.</text>
</comment>
<dbReference type="AlphaFoldDB" id="A0A0X1T1K8"/>